<dbReference type="Pfam" id="PF07494">
    <property type="entry name" value="Reg_prop"/>
    <property type="match status" value="6"/>
</dbReference>
<evidence type="ECO:0000259" key="9">
    <source>
        <dbReference type="PROSITE" id="PS50109"/>
    </source>
</evidence>
<dbReference type="Gene3D" id="2.130.10.10">
    <property type="entry name" value="YVTN repeat-like/Quinoprotein amine dehydrogenase"/>
    <property type="match status" value="2"/>
</dbReference>
<dbReference type="RefSeq" id="WP_083552935.1">
    <property type="nucleotide sequence ID" value="NZ_BJNP01000025.1"/>
</dbReference>
<keyword evidence="3 7" id="KW-0597">Phosphoprotein</keyword>
<dbReference type="GO" id="GO:0043565">
    <property type="term" value="F:sequence-specific DNA binding"/>
    <property type="evidence" value="ECO:0007669"/>
    <property type="project" value="InterPro"/>
</dbReference>
<feature type="domain" description="Response regulatory" evidence="10">
    <location>
        <begin position="1094"/>
        <end position="1209"/>
    </location>
</feature>
<dbReference type="SUPFAM" id="SSF55874">
    <property type="entry name" value="ATPase domain of HSP90 chaperone/DNA topoisomerase II/histidine kinase"/>
    <property type="match status" value="1"/>
</dbReference>
<dbReference type="SUPFAM" id="SSF101898">
    <property type="entry name" value="NHL repeat"/>
    <property type="match status" value="1"/>
</dbReference>
<evidence type="ECO:0000256" key="1">
    <source>
        <dbReference type="ARBA" id="ARBA00000085"/>
    </source>
</evidence>
<dbReference type="InterPro" id="IPR011006">
    <property type="entry name" value="CheY-like_superfamily"/>
</dbReference>
<dbReference type="Gene3D" id="1.10.287.130">
    <property type="match status" value="1"/>
</dbReference>
<dbReference type="InterPro" id="IPR036890">
    <property type="entry name" value="HATPase_C_sf"/>
</dbReference>
<dbReference type="EMBL" id="BJNP01000025">
    <property type="protein sequence ID" value="GEC72754.1"/>
    <property type="molecule type" value="Genomic_DNA"/>
</dbReference>
<keyword evidence="4" id="KW-0805">Transcription regulation</keyword>
<dbReference type="PRINTS" id="PR00344">
    <property type="entry name" value="BCTRLSENSOR"/>
</dbReference>
<dbReference type="EC" id="2.7.13.3" evidence="2"/>
<dbReference type="InterPro" id="IPR011110">
    <property type="entry name" value="Reg_prop"/>
</dbReference>
<dbReference type="InterPro" id="IPR018060">
    <property type="entry name" value="HTH_AraC"/>
</dbReference>
<dbReference type="GO" id="GO:0003700">
    <property type="term" value="F:DNA-binding transcription factor activity"/>
    <property type="evidence" value="ECO:0007669"/>
    <property type="project" value="InterPro"/>
</dbReference>
<dbReference type="CDD" id="cd00075">
    <property type="entry name" value="HATPase"/>
    <property type="match status" value="1"/>
</dbReference>
<gene>
    <name evidence="11" type="ORF">FFL01_22930</name>
</gene>
<evidence type="ECO:0000256" key="5">
    <source>
        <dbReference type="ARBA" id="ARBA00023125"/>
    </source>
</evidence>
<comment type="caution">
    <text evidence="11">The sequence shown here is derived from an EMBL/GenBank/DDBJ whole genome shotgun (WGS) entry which is preliminary data.</text>
</comment>
<dbReference type="Gene3D" id="2.60.40.10">
    <property type="entry name" value="Immunoglobulins"/>
    <property type="match status" value="1"/>
</dbReference>
<proteinExistence type="predicted"/>
<dbReference type="CDD" id="cd00082">
    <property type="entry name" value="HisKA"/>
    <property type="match status" value="1"/>
</dbReference>
<dbReference type="Gene3D" id="3.30.565.10">
    <property type="entry name" value="Histidine kinase-like ATPase, C-terminal domain"/>
    <property type="match status" value="1"/>
</dbReference>
<dbReference type="GO" id="GO:0000155">
    <property type="term" value="F:phosphorelay sensor kinase activity"/>
    <property type="evidence" value="ECO:0007669"/>
    <property type="project" value="InterPro"/>
</dbReference>
<dbReference type="InterPro" id="IPR015943">
    <property type="entry name" value="WD40/YVTN_repeat-like_dom_sf"/>
</dbReference>
<dbReference type="InterPro" id="IPR005467">
    <property type="entry name" value="His_kinase_dom"/>
</dbReference>
<keyword evidence="12" id="KW-1185">Reference proteome</keyword>
<dbReference type="SMART" id="SM00342">
    <property type="entry name" value="HTH_ARAC"/>
    <property type="match status" value="1"/>
</dbReference>
<dbReference type="PANTHER" id="PTHR43547:SF2">
    <property type="entry name" value="HYBRID SIGNAL TRANSDUCTION HISTIDINE KINASE C"/>
    <property type="match status" value="1"/>
</dbReference>
<dbReference type="InterPro" id="IPR004358">
    <property type="entry name" value="Sig_transdc_His_kin-like_C"/>
</dbReference>
<dbReference type="InterPro" id="IPR011123">
    <property type="entry name" value="Y_Y_Y"/>
</dbReference>
<comment type="catalytic activity">
    <reaction evidence="1">
        <text>ATP + protein L-histidine = ADP + protein N-phospho-L-histidine.</text>
        <dbReference type="EC" id="2.7.13.3"/>
    </reaction>
</comment>
<dbReference type="SUPFAM" id="SSF46689">
    <property type="entry name" value="Homeodomain-like"/>
    <property type="match status" value="1"/>
</dbReference>
<evidence type="ECO:0000256" key="6">
    <source>
        <dbReference type="ARBA" id="ARBA00023163"/>
    </source>
</evidence>
<dbReference type="InterPro" id="IPR003661">
    <property type="entry name" value="HisK_dim/P_dom"/>
</dbReference>
<dbReference type="InterPro" id="IPR003594">
    <property type="entry name" value="HATPase_dom"/>
</dbReference>
<dbReference type="InterPro" id="IPR036097">
    <property type="entry name" value="HisK_dim/P_sf"/>
</dbReference>
<evidence type="ECO:0000256" key="7">
    <source>
        <dbReference type="PROSITE-ProRule" id="PRU00169"/>
    </source>
</evidence>
<dbReference type="SUPFAM" id="SSF47384">
    <property type="entry name" value="Homodimeric domain of signal transducing histidine kinase"/>
    <property type="match status" value="1"/>
</dbReference>
<dbReference type="Proteomes" id="UP000316775">
    <property type="component" value="Unassembled WGS sequence"/>
</dbReference>
<dbReference type="STRING" id="983.SAMN05443543_1156"/>
<protein>
    <recommendedName>
        <fullName evidence="2">histidine kinase</fullName>
        <ecNumber evidence="2">2.7.13.3</ecNumber>
    </recommendedName>
</protein>
<dbReference type="SMART" id="SM00388">
    <property type="entry name" value="HisKA"/>
    <property type="match status" value="1"/>
</dbReference>
<evidence type="ECO:0000256" key="4">
    <source>
        <dbReference type="ARBA" id="ARBA00023015"/>
    </source>
</evidence>
<dbReference type="PROSITE" id="PS51257">
    <property type="entry name" value="PROKAR_LIPOPROTEIN"/>
    <property type="match status" value="1"/>
</dbReference>
<dbReference type="Pfam" id="PF07495">
    <property type="entry name" value="Y_Y_Y"/>
    <property type="match status" value="1"/>
</dbReference>
<dbReference type="SUPFAM" id="SSF63829">
    <property type="entry name" value="Calcium-dependent phosphotriesterase"/>
    <property type="match status" value="1"/>
</dbReference>
<evidence type="ECO:0000256" key="3">
    <source>
        <dbReference type="ARBA" id="ARBA00022553"/>
    </source>
</evidence>
<dbReference type="InterPro" id="IPR001789">
    <property type="entry name" value="Sig_transdc_resp-reg_receiver"/>
</dbReference>
<organism evidence="11 12">
    <name type="scientific">Flavobacterium flevense</name>
    <dbReference type="NCBI Taxonomy" id="983"/>
    <lineage>
        <taxon>Bacteria</taxon>
        <taxon>Pseudomonadati</taxon>
        <taxon>Bacteroidota</taxon>
        <taxon>Flavobacteriia</taxon>
        <taxon>Flavobacteriales</taxon>
        <taxon>Flavobacteriaceae</taxon>
        <taxon>Flavobacterium</taxon>
    </lineage>
</organism>
<dbReference type="Pfam" id="PF02518">
    <property type="entry name" value="HATPase_c"/>
    <property type="match status" value="1"/>
</dbReference>
<sequence length="1346" mass="154241">MFKIFSIFKSIITQQIIIIVLFISSCWGQKIEFKKIEKPISHSTVYDIVKHDGVLWIATREGLNMYNSFSIKNYYGSSNKNALKSSEINCLLSTKNGLYIGTSLGLNKYNKNTDNFESINLGDNKKDAIKILYQSSKGKVFVGTQKSLFVLDKSDHPIKIKDNAFIKSICEYKANIYWIAKGKKVILMNDMGETIKEYSIKLITEENINYPDLILFKDSKKNIWLGTPKGLFYFDPIKDDFIKLNMVFNGMIESNRINKISEDKDNNLWLGTGSGITTYNINNKTIKHYGQSYNPSLNQLSDKSINALYFDDLGIMWIGTYFGGVNYTIPKGIGFSKLLPGQNTIAGKVVSNIIQDSNKKIWIATEDSGITIFDRKNNTFSYLNNNDGLSSNNIHALKEDTNGDIWIGTFLGGLNKYNPKTKQIEVFKNEILSKNSLSNNYVYSILEDSKKGLWIGTQAGLNIYNRSTKSFSLFKPQILGDEFIYDLLEDKNGCIWICTRFSGIYKYDRPNNKLIHYSFDKNNEFSFNSNQFVSAFQDSKNNIWFGSLNGGLLVFDTKKRTFKAITQKDGLPNNNIYGVIEDNKGFIWITSNNGLTQYNPKTHEFFNFNKEIGLSTNQFNFKSFFKDREGYLYFGSIYGLNYFHPDLLNFNNKSSEIRLTGFKLFNKDVPITKDGVLEQNIDLTKKITLKYSDNVITFEFTTLDFESNSSNNYEYFLEGFEQDWNKVGNKHAATYTNLSPGKYIFKVRTLPSSKGTNERNIVLTINPPFWKSNWAYCFYLILIIASIYFYTHIVGIIHKQKLAVELERIEKEKNKELNNHKLNFFTFISHEFKTPLTLIIASVESYFQNKHSNNELPEELVSVKKSARKLQHLVRQLMEFRKIETDHAELELKKGNIIEFIKKNFEAFYPLLKSKKINYHLKNGYSEYICFFDVDKVEAIINNLISNAIKNTKEGGYIELKTNISSNLDEKNRSMLTLCVKDSGIGMTTEIIEKILDPFFYQDNNSKQKEGSGIGLTLVHSLTKFLEGSIDIDSKVGEGTTINITIPLYLKHNSDSGIIETYEISEIKDDYSSIEMNTNEALQDNESGINNELRILIVEDNVELNKFLQRHFSQKFKVTTANNGADALNKIEKKIPDIVISDVKMPVLSGLTLCKKLKSDLKTSHIPFILLTGQTEETDRLEGLGLGANAYITKPFNLVELDLLVRNLLRSSQNLESRFSNQFNKTEDVKVSNNQEREFIKTVVDMVEENFSDPNFNIELMASKIGVSRSLLHLKMKKAMNTNASDYIKEVRLKVAVNLLKQGFSISEVTYRAGYNDPNYFSRVFKNQFGLSPSAYLQKENNNNQK</sequence>
<dbReference type="InterPro" id="IPR013783">
    <property type="entry name" value="Ig-like_fold"/>
</dbReference>
<evidence type="ECO:0000313" key="11">
    <source>
        <dbReference type="EMBL" id="GEC72754.1"/>
    </source>
</evidence>
<feature type="modified residue" description="4-aspartylphosphate" evidence="7">
    <location>
        <position position="1142"/>
    </location>
</feature>
<evidence type="ECO:0000259" key="8">
    <source>
        <dbReference type="PROSITE" id="PS01124"/>
    </source>
</evidence>
<dbReference type="Pfam" id="PF00512">
    <property type="entry name" value="HisKA"/>
    <property type="match status" value="1"/>
</dbReference>
<evidence type="ECO:0000313" key="12">
    <source>
        <dbReference type="Proteomes" id="UP000316775"/>
    </source>
</evidence>
<dbReference type="Gene3D" id="1.10.10.60">
    <property type="entry name" value="Homeodomain-like"/>
    <property type="match status" value="2"/>
</dbReference>
<accession>A0A4Y4B1J0</accession>
<dbReference type="SMART" id="SM00387">
    <property type="entry name" value="HATPase_c"/>
    <property type="match status" value="1"/>
</dbReference>
<evidence type="ECO:0000256" key="2">
    <source>
        <dbReference type="ARBA" id="ARBA00012438"/>
    </source>
</evidence>
<dbReference type="PROSITE" id="PS01124">
    <property type="entry name" value="HTH_ARAC_FAMILY_2"/>
    <property type="match status" value="1"/>
</dbReference>
<keyword evidence="11" id="KW-0808">Transferase</keyword>
<keyword evidence="5" id="KW-0238">DNA-binding</keyword>
<reference evidence="11 12" key="1">
    <citation type="submission" date="2019-06" db="EMBL/GenBank/DDBJ databases">
        <title>Whole genome shotgun sequence of Flavobacterium flevense NBRC 14960.</title>
        <authorList>
            <person name="Hosoyama A."/>
            <person name="Uohara A."/>
            <person name="Ohji S."/>
            <person name="Ichikawa N."/>
        </authorList>
    </citation>
    <scope>NUCLEOTIDE SEQUENCE [LARGE SCALE GENOMIC DNA]</scope>
    <source>
        <strain evidence="11 12">NBRC 14960</strain>
    </source>
</reference>
<dbReference type="PANTHER" id="PTHR43547">
    <property type="entry name" value="TWO-COMPONENT HISTIDINE KINASE"/>
    <property type="match status" value="1"/>
</dbReference>
<dbReference type="Pfam" id="PF00072">
    <property type="entry name" value="Response_reg"/>
    <property type="match status" value="1"/>
</dbReference>
<dbReference type="PROSITE" id="PS50109">
    <property type="entry name" value="HIS_KIN"/>
    <property type="match status" value="1"/>
</dbReference>
<dbReference type="Gene3D" id="3.40.50.2300">
    <property type="match status" value="1"/>
</dbReference>
<keyword evidence="11" id="KW-0418">Kinase</keyword>
<dbReference type="SUPFAM" id="SSF52172">
    <property type="entry name" value="CheY-like"/>
    <property type="match status" value="1"/>
</dbReference>
<feature type="domain" description="HTH araC/xylS-type" evidence="8">
    <location>
        <begin position="1241"/>
        <end position="1339"/>
    </location>
</feature>
<evidence type="ECO:0000259" key="10">
    <source>
        <dbReference type="PROSITE" id="PS50110"/>
    </source>
</evidence>
<name>A0A4Y4B1J0_9FLAO</name>
<dbReference type="PROSITE" id="PS50110">
    <property type="entry name" value="RESPONSE_REGULATORY"/>
    <property type="match status" value="1"/>
</dbReference>
<dbReference type="InterPro" id="IPR009057">
    <property type="entry name" value="Homeodomain-like_sf"/>
</dbReference>
<dbReference type="InterPro" id="IPR018062">
    <property type="entry name" value="HTH_AraC-typ_CS"/>
</dbReference>
<dbReference type="OrthoDB" id="1522078at2"/>
<dbReference type="SMART" id="SM00448">
    <property type="entry name" value="REC"/>
    <property type="match status" value="1"/>
</dbReference>
<dbReference type="PROSITE" id="PS00041">
    <property type="entry name" value="HTH_ARAC_FAMILY_1"/>
    <property type="match status" value="1"/>
</dbReference>
<keyword evidence="6" id="KW-0804">Transcription</keyword>
<dbReference type="Pfam" id="PF12833">
    <property type="entry name" value="HTH_18"/>
    <property type="match status" value="1"/>
</dbReference>
<dbReference type="CDD" id="cd17574">
    <property type="entry name" value="REC_OmpR"/>
    <property type="match status" value="1"/>
</dbReference>
<feature type="domain" description="Histidine kinase" evidence="9">
    <location>
        <begin position="827"/>
        <end position="1050"/>
    </location>
</feature>